<dbReference type="SUPFAM" id="SSF53756">
    <property type="entry name" value="UDP-Glycosyltransferase/glycogen phosphorylase"/>
    <property type="match status" value="1"/>
</dbReference>
<dbReference type="EC" id="2.4.-.-" evidence="3"/>
<gene>
    <name evidence="3" type="ORF">RM553_09330</name>
</gene>
<dbReference type="Gene3D" id="3.40.50.2000">
    <property type="entry name" value="Glycogen Phosphorylase B"/>
    <property type="match status" value="2"/>
</dbReference>
<proteinExistence type="predicted"/>
<accession>A0ABU3C9L5</accession>
<dbReference type="InterPro" id="IPR001296">
    <property type="entry name" value="Glyco_trans_1"/>
</dbReference>
<evidence type="ECO:0000313" key="3">
    <source>
        <dbReference type="EMBL" id="MDT0643027.1"/>
    </source>
</evidence>
<dbReference type="EMBL" id="JAVRHQ010000009">
    <property type="protein sequence ID" value="MDT0643027.1"/>
    <property type="molecule type" value="Genomic_DNA"/>
</dbReference>
<dbReference type="InterPro" id="IPR028098">
    <property type="entry name" value="Glyco_trans_4-like_N"/>
</dbReference>
<dbReference type="CDD" id="cd03811">
    <property type="entry name" value="GT4_GT28_WabH-like"/>
    <property type="match status" value="1"/>
</dbReference>
<dbReference type="Proteomes" id="UP001262889">
    <property type="component" value="Unassembled WGS sequence"/>
</dbReference>
<protein>
    <submittedName>
        <fullName evidence="3">Glycosyltransferase</fullName>
        <ecNumber evidence="3">2.4.-.-</ecNumber>
    </submittedName>
</protein>
<keyword evidence="4" id="KW-1185">Reference proteome</keyword>
<keyword evidence="3" id="KW-0808">Transferase</keyword>
<dbReference type="Pfam" id="PF00534">
    <property type="entry name" value="Glycos_transf_1"/>
    <property type="match status" value="1"/>
</dbReference>
<keyword evidence="3" id="KW-0328">Glycosyltransferase</keyword>
<evidence type="ECO:0000259" key="2">
    <source>
        <dbReference type="Pfam" id="PF13439"/>
    </source>
</evidence>
<feature type="domain" description="Glycosyl transferase family 1" evidence="1">
    <location>
        <begin position="174"/>
        <end position="327"/>
    </location>
</feature>
<sequence>MKILQVIDTLEAGGAERMALNYANALAGKVEESHLCCTRREGVLKDKVSPDVPYLFLEKSGTFDFRAFQKLAEYIDKNKITIVHAHSSSWFLVTLIKIFRRRSLKIVWHDHYGNSEFLKKRPKKALQFFSGYFNGIISVNKNLQSWALENLRCRNVKIFNNFISENNFKRPSAEKLKGNNSDFKIICVANLRQQKDHYTLLKAFKIIDQKIPASLHLVGYDPDSAYSRKLKEAFKNSSENGSIFYYGEQPDIIVFLHEADLGVLSSRSEGLPLALLEYAGAGLPVVVTNVGECSRVVGKYGKLVASGNPSQLAEAVVKYYNNEKKRKVDAAKLQDSVLKEFSEKAVIRKILKFYQEL</sequence>
<feature type="domain" description="Glycosyltransferase subfamily 4-like N-terminal" evidence="2">
    <location>
        <begin position="13"/>
        <end position="163"/>
    </location>
</feature>
<comment type="caution">
    <text evidence="3">The sequence shown here is derived from an EMBL/GenBank/DDBJ whole genome shotgun (WGS) entry which is preliminary data.</text>
</comment>
<dbReference type="GO" id="GO:0016757">
    <property type="term" value="F:glycosyltransferase activity"/>
    <property type="evidence" value="ECO:0007669"/>
    <property type="project" value="UniProtKB-KW"/>
</dbReference>
<reference evidence="3 4" key="1">
    <citation type="submission" date="2023-09" db="EMBL/GenBank/DDBJ databases">
        <authorList>
            <person name="Rey-Velasco X."/>
        </authorList>
    </citation>
    <scope>NUCLEOTIDE SEQUENCE [LARGE SCALE GENOMIC DNA]</scope>
    <source>
        <strain evidence="3 4">F363</strain>
    </source>
</reference>
<dbReference type="RefSeq" id="WP_311534648.1">
    <property type="nucleotide sequence ID" value="NZ_JAVRHQ010000009.1"/>
</dbReference>
<dbReference type="Pfam" id="PF13439">
    <property type="entry name" value="Glyco_transf_4"/>
    <property type="match status" value="1"/>
</dbReference>
<organism evidence="3 4">
    <name type="scientific">Autumnicola tepida</name>
    <dbReference type="NCBI Taxonomy" id="3075595"/>
    <lineage>
        <taxon>Bacteria</taxon>
        <taxon>Pseudomonadati</taxon>
        <taxon>Bacteroidota</taxon>
        <taxon>Flavobacteriia</taxon>
        <taxon>Flavobacteriales</taxon>
        <taxon>Flavobacteriaceae</taxon>
        <taxon>Autumnicola</taxon>
    </lineage>
</organism>
<name>A0ABU3C9L5_9FLAO</name>
<dbReference type="PANTHER" id="PTHR12526">
    <property type="entry name" value="GLYCOSYLTRANSFERASE"/>
    <property type="match status" value="1"/>
</dbReference>
<dbReference type="PANTHER" id="PTHR12526:SF630">
    <property type="entry name" value="GLYCOSYLTRANSFERASE"/>
    <property type="match status" value="1"/>
</dbReference>
<evidence type="ECO:0000259" key="1">
    <source>
        <dbReference type="Pfam" id="PF00534"/>
    </source>
</evidence>
<evidence type="ECO:0000313" key="4">
    <source>
        <dbReference type="Proteomes" id="UP001262889"/>
    </source>
</evidence>